<reference evidence="3 4" key="1">
    <citation type="submission" date="2020-03" db="EMBL/GenBank/DDBJ databases">
        <title>Complete Genome Sequence of Halomonas meridiana strain Eplume2, isolated from hydrothermal-plume in the north east Pacific Ocean.</title>
        <authorList>
            <person name="Kurihara Y."/>
            <person name="Kawai S."/>
            <person name="Sakai A."/>
            <person name="Galipon J."/>
            <person name="Arakawa K."/>
        </authorList>
    </citation>
    <scope>NUCLEOTIDE SEQUENCE [LARGE SCALE GENOMIC DNA]</scope>
    <source>
        <strain evidence="3 4">Eplume2</strain>
    </source>
</reference>
<proteinExistence type="predicted"/>
<dbReference type="InterPro" id="IPR001789">
    <property type="entry name" value="Sig_transdc_resp-reg_receiver"/>
</dbReference>
<evidence type="ECO:0000313" key="4">
    <source>
        <dbReference type="Proteomes" id="UP000501053"/>
    </source>
</evidence>
<evidence type="ECO:0000313" key="3">
    <source>
        <dbReference type="EMBL" id="BCB73000.1"/>
    </source>
</evidence>
<organism evidence="3 4">
    <name type="scientific">Vreelandella aquamarina</name>
    <dbReference type="NCBI Taxonomy" id="77097"/>
    <lineage>
        <taxon>Bacteria</taxon>
        <taxon>Pseudomonadati</taxon>
        <taxon>Pseudomonadota</taxon>
        <taxon>Gammaproteobacteria</taxon>
        <taxon>Oceanospirillales</taxon>
        <taxon>Halomonadaceae</taxon>
        <taxon>Vreelandella</taxon>
    </lineage>
</organism>
<dbReference type="InterPro" id="IPR011006">
    <property type="entry name" value="CheY-like_superfamily"/>
</dbReference>
<dbReference type="SUPFAM" id="SSF52172">
    <property type="entry name" value="CheY-like"/>
    <property type="match status" value="1"/>
</dbReference>
<name>A0A6F8XH05_9GAMM</name>
<comment type="caution">
    <text evidence="1">Lacks conserved residue(s) required for the propagation of feature annotation.</text>
</comment>
<accession>A0A6F8XH05</accession>
<dbReference type="EMBL" id="AP022869">
    <property type="protein sequence ID" value="BCB73000.1"/>
    <property type="molecule type" value="Genomic_DNA"/>
</dbReference>
<gene>
    <name evidence="3" type="ORF">HMEPL2_33510</name>
</gene>
<dbReference type="RefSeq" id="WP_197746085.1">
    <property type="nucleotide sequence ID" value="NZ_AP022869.1"/>
</dbReference>
<evidence type="ECO:0000259" key="2">
    <source>
        <dbReference type="PROSITE" id="PS50110"/>
    </source>
</evidence>
<keyword evidence="4" id="KW-1185">Reference proteome</keyword>
<evidence type="ECO:0000256" key="1">
    <source>
        <dbReference type="PROSITE-ProRule" id="PRU00169"/>
    </source>
</evidence>
<dbReference type="Proteomes" id="UP000501053">
    <property type="component" value="Chromosome"/>
</dbReference>
<dbReference type="AlphaFoldDB" id="A0A6F8XH05"/>
<protein>
    <recommendedName>
        <fullName evidence="2">Response regulatory domain-containing protein</fullName>
    </recommendedName>
</protein>
<dbReference type="GO" id="GO:0000160">
    <property type="term" value="P:phosphorelay signal transduction system"/>
    <property type="evidence" value="ECO:0007669"/>
    <property type="project" value="InterPro"/>
</dbReference>
<sequence>MTRNVLIIEDNPGIGELVRMHVAELDRVLRLEMEADDYLTKPFSMAELSARLKALFRREDAMASASFEKIRAYLSACVYRLIHRVKPEPRALSVDRVGGGVASPVLSHHRAYGSVPRRFLSSTIGLSFVPLNPPACVL</sequence>
<dbReference type="Gene3D" id="6.10.250.690">
    <property type="match status" value="1"/>
</dbReference>
<dbReference type="PROSITE" id="PS50110">
    <property type="entry name" value="RESPONSE_REGULATORY"/>
    <property type="match status" value="1"/>
</dbReference>
<feature type="domain" description="Response regulatory" evidence="2">
    <location>
        <begin position="1"/>
        <end position="56"/>
    </location>
</feature>